<proteinExistence type="predicted"/>
<evidence type="ECO:0000313" key="1">
    <source>
        <dbReference type="EMBL" id="KAI9905161.1"/>
    </source>
</evidence>
<protein>
    <submittedName>
        <fullName evidence="1">Uncharacterized protein</fullName>
    </submittedName>
</protein>
<evidence type="ECO:0000313" key="2">
    <source>
        <dbReference type="Proteomes" id="UP001163321"/>
    </source>
</evidence>
<sequence length="101" mass="11522">MRGTPTPPFSIGGLMRINLYTTGFEATRRNVTITTKKKVAWRLGRSVREQQPKGQGGNKLYLRGYILTIPERLLSTMMTDDEFIVLGRDLISELFEAFLIE</sequence>
<name>A0ACC0VH83_9STRA</name>
<reference evidence="1 2" key="1">
    <citation type="journal article" date="2022" name="bioRxiv">
        <title>The genome of the oomycete Peronosclerospora sorghi, a cosmopolitan pathogen of maize and sorghum, is inflated with dispersed pseudogenes.</title>
        <authorList>
            <person name="Fletcher K."/>
            <person name="Martin F."/>
            <person name="Isakeit T."/>
            <person name="Cavanaugh K."/>
            <person name="Magill C."/>
            <person name="Michelmore R."/>
        </authorList>
    </citation>
    <scope>NUCLEOTIDE SEQUENCE [LARGE SCALE GENOMIC DNA]</scope>
    <source>
        <strain evidence="1">P6</strain>
    </source>
</reference>
<accession>A0ACC0VH83</accession>
<comment type="caution">
    <text evidence="1">The sequence shown here is derived from an EMBL/GenBank/DDBJ whole genome shotgun (WGS) entry which is preliminary data.</text>
</comment>
<organism evidence="1 2">
    <name type="scientific">Peronosclerospora sorghi</name>
    <dbReference type="NCBI Taxonomy" id="230839"/>
    <lineage>
        <taxon>Eukaryota</taxon>
        <taxon>Sar</taxon>
        <taxon>Stramenopiles</taxon>
        <taxon>Oomycota</taxon>
        <taxon>Peronosporomycetes</taxon>
        <taxon>Peronosporales</taxon>
        <taxon>Peronosporaceae</taxon>
        <taxon>Peronosclerospora</taxon>
    </lineage>
</organism>
<gene>
    <name evidence="1" type="ORF">PsorP6_013809</name>
</gene>
<dbReference type="EMBL" id="CM047588">
    <property type="protein sequence ID" value="KAI9905161.1"/>
    <property type="molecule type" value="Genomic_DNA"/>
</dbReference>
<keyword evidence="2" id="KW-1185">Reference proteome</keyword>
<dbReference type="Proteomes" id="UP001163321">
    <property type="component" value="Chromosome 9"/>
</dbReference>